<dbReference type="GO" id="GO:0046872">
    <property type="term" value="F:metal ion binding"/>
    <property type="evidence" value="ECO:0007669"/>
    <property type="project" value="UniProtKB-KW"/>
</dbReference>
<organism evidence="24 25">
    <name type="scientific">Ceratosolen solmsi marchali</name>
    <dbReference type="NCBI Taxonomy" id="326594"/>
    <lineage>
        <taxon>Eukaryota</taxon>
        <taxon>Metazoa</taxon>
        <taxon>Ecdysozoa</taxon>
        <taxon>Arthropoda</taxon>
        <taxon>Hexapoda</taxon>
        <taxon>Insecta</taxon>
        <taxon>Pterygota</taxon>
        <taxon>Neoptera</taxon>
        <taxon>Endopterygota</taxon>
        <taxon>Hymenoptera</taxon>
        <taxon>Apocrita</taxon>
        <taxon>Proctotrupomorpha</taxon>
        <taxon>Chalcidoidea</taxon>
        <taxon>Agaonidae</taxon>
        <taxon>Agaoninae</taxon>
        <taxon>Ceratosolen</taxon>
    </lineage>
</organism>
<gene>
    <name evidence="25" type="primary">LOC105363306</name>
</gene>
<feature type="binding site" evidence="21">
    <location>
        <position position="35"/>
    </location>
    <ligand>
        <name>ATP</name>
        <dbReference type="ChEBI" id="CHEBI:30616"/>
    </ligand>
</feature>
<evidence type="ECO:0000256" key="10">
    <source>
        <dbReference type="ARBA" id="ARBA00022679"/>
    </source>
</evidence>
<evidence type="ECO:0000256" key="6">
    <source>
        <dbReference type="ARBA" id="ARBA00012513"/>
    </source>
</evidence>
<dbReference type="GO" id="GO:0005634">
    <property type="term" value="C:nucleus"/>
    <property type="evidence" value="ECO:0007669"/>
    <property type="project" value="UniProtKB-SubCell"/>
</dbReference>
<dbReference type="EC" id="2.7.11.1" evidence="6"/>
<dbReference type="InterPro" id="IPR017441">
    <property type="entry name" value="Protein_kinase_ATP_BS"/>
</dbReference>
<sequence>MTMNRYITLDQLGDGTFGSVVLGERIDTGEKVAIKRMKRKYYSWEEAMNLREVKSLKKLSHANVVKLKEVIRENDVLYFVFEYMKENLYQLMKDRDKLFPEPVIKNMVHQVLQGLAFMHKHGFFHRDMKPENLLCMGPELIKIADFGLAREIRSRPPYTDYVSTRWYRAPEVLLHSTNYNSPIDIWAVGCIMAELYTFRPLFPGKSEIDEIFKICSVIGTPEKGDWPEGYQLAMAMNFRFPTISRTSLGVLIPNAGQDAVLLMEDMLQWNPAKRPTAQQSLRYQYFQISGPRLVNSKKIGVNSHRELVINKVNIPSPTAQDSGLPYANGHESKPGHEILGSIVQQTRFPDKMQRVTIQPAPQLQQSGLPFLNHNSRKRDNSNAIKKREEDEIASAVLGNIFNTNESKSRLLPDRIYKENRVNWNGNYLVNQVTEVSIPKQASPNWPSWYEQQMHANRSWSNNSCLLSNGLSNHRPLGNGRRISAKLPARYVIAQSPSQLPSRTNSESRSRGGQAANGAAGKTNPGGEVEKVVDSLWTSKSKEQPDNETRQHFLPRNRYIIEQNARLPYPSVYGTQSISKQNSSSVFAREPGNKSLLNSILNTRANGGMQVRADWPSKYFK</sequence>
<evidence type="ECO:0000256" key="20">
    <source>
        <dbReference type="ARBA" id="ARBA00048679"/>
    </source>
</evidence>
<keyword evidence="17" id="KW-0539">Nucleus</keyword>
<keyword evidence="7" id="KW-0963">Cytoplasm</keyword>
<dbReference type="RefSeq" id="XP_011499276.1">
    <property type="nucleotide sequence ID" value="XM_011500974.1"/>
</dbReference>
<feature type="region of interest" description="Disordered" evidence="22">
    <location>
        <begin position="493"/>
        <end position="528"/>
    </location>
</feature>
<evidence type="ECO:0000256" key="15">
    <source>
        <dbReference type="ARBA" id="ARBA00022842"/>
    </source>
</evidence>
<dbReference type="GO" id="GO:0005856">
    <property type="term" value="C:cytoskeleton"/>
    <property type="evidence" value="ECO:0007669"/>
    <property type="project" value="UniProtKB-SubCell"/>
</dbReference>
<comment type="cofactor">
    <cofactor evidence="1">
        <name>Mg(2+)</name>
        <dbReference type="ChEBI" id="CHEBI:18420"/>
    </cofactor>
</comment>
<evidence type="ECO:0000256" key="12">
    <source>
        <dbReference type="ARBA" id="ARBA00022741"/>
    </source>
</evidence>
<evidence type="ECO:0000256" key="1">
    <source>
        <dbReference type="ARBA" id="ARBA00001946"/>
    </source>
</evidence>
<keyword evidence="12 21" id="KW-0547">Nucleotide-binding</keyword>
<evidence type="ECO:0000256" key="14">
    <source>
        <dbReference type="ARBA" id="ARBA00022840"/>
    </source>
</evidence>
<evidence type="ECO:0000259" key="23">
    <source>
        <dbReference type="PROSITE" id="PS50011"/>
    </source>
</evidence>
<dbReference type="FunFam" id="3.30.200.20:FF:000071">
    <property type="entry name" value="serine/threonine-protein kinase MAK isoform X1"/>
    <property type="match status" value="1"/>
</dbReference>
<dbReference type="GO" id="GO:0005524">
    <property type="term" value="F:ATP binding"/>
    <property type="evidence" value="ECO:0007669"/>
    <property type="project" value="UniProtKB-UniRule"/>
</dbReference>
<comment type="catalytic activity">
    <reaction evidence="20">
        <text>L-seryl-[protein] + ATP = O-phospho-L-seryl-[protein] + ADP + H(+)</text>
        <dbReference type="Rhea" id="RHEA:17989"/>
        <dbReference type="Rhea" id="RHEA-COMP:9863"/>
        <dbReference type="Rhea" id="RHEA-COMP:11604"/>
        <dbReference type="ChEBI" id="CHEBI:15378"/>
        <dbReference type="ChEBI" id="CHEBI:29999"/>
        <dbReference type="ChEBI" id="CHEBI:30616"/>
        <dbReference type="ChEBI" id="CHEBI:83421"/>
        <dbReference type="ChEBI" id="CHEBI:456216"/>
        <dbReference type="EC" id="2.7.11.1"/>
    </reaction>
</comment>
<dbReference type="AlphaFoldDB" id="A0AAJ7DWT3"/>
<evidence type="ECO:0000256" key="9">
    <source>
        <dbReference type="ARBA" id="ARBA00022553"/>
    </source>
</evidence>
<comment type="similarity">
    <text evidence="5">Belongs to the protein kinase superfamily. CMGC Ser/Thr protein kinase family. CDC2/CDKX subfamily.</text>
</comment>
<evidence type="ECO:0000256" key="17">
    <source>
        <dbReference type="ARBA" id="ARBA00023242"/>
    </source>
</evidence>
<comment type="subcellular location">
    <subcellularLocation>
        <location evidence="3">Cell projection</location>
        <location evidence="3">Cilium</location>
    </subcellularLocation>
    <subcellularLocation>
        <location evidence="4">Cytoplasm</location>
        <location evidence="4">Cytoskeleton</location>
    </subcellularLocation>
    <subcellularLocation>
        <location evidence="2">Nucleus</location>
    </subcellularLocation>
</comment>
<feature type="domain" description="Protein kinase" evidence="23">
    <location>
        <begin position="6"/>
        <end position="286"/>
    </location>
</feature>
<dbReference type="InterPro" id="IPR000719">
    <property type="entry name" value="Prot_kinase_dom"/>
</dbReference>
<dbReference type="PROSITE" id="PS00107">
    <property type="entry name" value="PROTEIN_KINASE_ATP"/>
    <property type="match status" value="1"/>
</dbReference>
<evidence type="ECO:0000256" key="4">
    <source>
        <dbReference type="ARBA" id="ARBA00004245"/>
    </source>
</evidence>
<feature type="compositionally biased region" description="Polar residues" evidence="22">
    <location>
        <begin position="494"/>
        <end position="506"/>
    </location>
</feature>
<dbReference type="InterPro" id="IPR011009">
    <property type="entry name" value="Kinase-like_dom_sf"/>
</dbReference>
<keyword evidence="10" id="KW-0808">Transferase</keyword>
<evidence type="ECO:0000256" key="5">
    <source>
        <dbReference type="ARBA" id="ARBA00006485"/>
    </source>
</evidence>
<keyword evidence="15" id="KW-0460">Magnesium</keyword>
<keyword evidence="8" id="KW-0723">Serine/threonine-protein kinase</keyword>
<accession>A0AAJ7DWT3</accession>
<protein>
    <recommendedName>
        <fullName evidence="6">non-specific serine/threonine protein kinase</fullName>
        <ecNumber evidence="6">2.7.11.1</ecNumber>
    </recommendedName>
</protein>
<dbReference type="GeneID" id="105363306"/>
<evidence type="ECO:0000256" key="13">
    <source>
        <dbReference type="ARBA" id="ARBA00022777"/>
    </source>
</evidence>
<keyword evidence="13 25" id="KW-0418">Kinase</keyword>
<evidence type="ECO:0000313" key="25">
    <source>
        <dbReference type="RefSeq" id="XP_011499276.1"/>
    </source>
</evidence>
<feature type="compositionally biased region" description="Basic and acidic residues" evidence="22">
    <location>
        <begin position="377"/>
        <end position="387"/>
    </location>
</feature>
<keyword evidence="11" id="KW-0479">Metal-binding</keyword>
<dbReference type="CDD" id="cd07830">
    <property type="entry name" value="STKc_MAK_like"/>
    <property type="match status" value="1"/>
</dbReference>
<evidence type="ECO:0000313" key="24">
    <source>
        <dbReference type="Proteomes" id="UP000695007"/>
    </source>
</evidence>
<evidence type="ECO:0000256" key="2">
    <source>
        <dbReference type="ARBA" id="ARBA00004123"/>
    </source>
</evidence>
<evidence type="ECO:0000256" key="18">
    <source>
        <dbReference type="ARBA" id="ARBA00023273"/>
    </source>
</evidence>
<comment type="catalytic activity">
    <reaction evidence="19">
        <text>L-threonyl-[protein] + ATP = O-phospho-L-threonyl-[protein] + ADP + H(+)</text>
        <dbReference type="Rhea" id="RHEA:46608"/>
        <dbReference type="Rhea" id="RHEA-COMP:11060"/>
        <dbReference type="Rhea" id="RHEA-COMP:11605"/>
        <dbReference type="ChEBI" id="CHEBI:15378"/>
        <dbReference type="ChEBI" id="CHEBI:30013"/>
        <dbReference type="ChEBI" id="CHEBI:30616"/>
        <dbReference type="ChEBI" id="CHEBI:61977"/>
        <dbReference type="ChEBI" id="CHEBI:456216"/>
        <dbReference type="EC" id="2.7.11.1"/>
    </reaction>
</comment>
<dbReference type="Gene3D" id="1.10.510.10">
    <property type="entry name" value="Transferase(Phosphotransferase) domain 1"/>
    <property type="match status" value="1"/>
</dbReference>
<keyword evidence="14 21" id="KW-0067">ATP-binding</keyword>
<dbReference type="KEGG" id="csol:105363306"/>
<dbReference type="SMART" id="SM00220">
    <property type="entry name" value="S_TKc"/>
    <property type="match status" value="1"/>
</dbReference>
<evidence type="ECO:0000256" key="7">
    <source>
        <dbReference type="ARBA" id="ARBA00022490"/>
    </source>
</evidence>
<dbReference type="InterPro" id="IPR050117">
    <property type="entry name" value="MAPK"/>
</dbReference>
<evidence type="ECO:0000256" key="8">
    <source>
        <dbReference type="ARBA" id="ARBA00022527"/>
    </source>
</evidence>
<evidence type="ECO:0000256" key="16">
    <source>
        <dbReference type="ARBA" id="ARBA00023212"/>
    </source>
</evidence>
<keyword evidence="9" id="KW-0597">Phosphoprotein</keyword>
<keyword evidence="24" id="KW-1185">Reference proteome</keyword>
<dbReference type="Gene3D" id="3.30.200.20">
    <property type="entry name" value="Phosphorylase Kinase, domain 1"/>
    <property type="match status" value="1"/>
</dbReference>
<proteinExistence type="inferred from homology"/>
<dbReference type="FunFam" id="1.10.510.10:FF:000104">
    <property type="entry name" value="serine/threonine-protein kinase MAK isoform X1"/>
    <property type="match status" value="1"/>
</dbReference>
<dbReference type="GO" id="GO:0004674">
    <property type="term" value="F:protein serine/threonine kinase activity"/>
    <property type="evidence" value="ECO:0007669"/>
    <property type="project" value="UniProtKB-KW"/>
</dbReference>
<dbReference type="Pfam" id="PF00069">
    <property type="entry name" value="Pkinase"/>
    <property type="match status" value="1"/>
</dbReference>
<evidence type="ECO:0000256" key="19">
    <source>
        <dbReference type="ARBA" id="ARBA00047899"/>
    </source>
</evidence>
<feature type="region of interest" description="Disordered" evidence="22">
    <location>
        <begin position="365"/>
        <end position="387"/>
    </location>
</feature>
<evidence type="ECO:0000256" key="21">
    <source>
        <dbReference type="PROSITE-ProRule" id="PRU10141"/>
    </source>
</evidence>
<name>A0AAJ7DWT3_9HYME</name>
<dbReference type="PANTHER" id="PTHR24055">
    <property type="entry name" value="MITOGEN-ACTIVATED PROTEIN KINASE"/>
    <property type="match status" value="1"/>
</dbReference>
<dbReference type="GO" id="GO:0005929">
    <property type="term" value="C:cilium"/>
    <property type="evidence" value="ECO:0007669"/>
    <property type="project" value="UniProtKB-SubCell"/>
</dbReference>
<reference evidence="25" key="1">
    <citation type="submission" date="2025-08" db="UniProtKB">
        <authorList>
            <consortium name="RefSeq"/>
        </authorList>
    </citation>
    <scope>IDENTIFICATION</scope>
</reference>
<keyword evidence="16" id="KW-0206">Cytoskeleton</keyword>
<dbReference type="InterPro" id="IPR008271">
    <property type="entry name" value="Ser/Thr_kinase_AS"/>
</dbReference>
<evidence type="ECO:0000256" key="3">
    <source>
        <dbReference type="ARBA" id="ARBA00004138"/>
    </source>
</evidence>
<evidence type="ECO:0000256" key="22">
    <source>
        <dbReference type="SAM" id="MobiDB-lite"/>
    </source>
</evidence>
<dbReference type="PROSITE" id="PS00108">
    <property type="entry name" value="PROTEIN_KINASE_ST"/>
    <property type="match status" value="1"/>
</dbReference>
<evidence type="ECO:0000256" key="11">
    <source>
        <dbReference type="ARBA" id="ARBA00022723"/>
    </source>
</evidence>
<dbReference type="SUPFAM" id="SSF56112">
    <property type="entry name" value="Protein kinase-like (PK-like)"/>
    <property type="match status" value="1"/>
</dbReference>
<dbReference type="Proteomes" id="UP000695007">
    <property type="component" value="Unplaced"/>
</dbReference>
<keyword evidence="18" id="KW-0966">Cell projection</keyword>
<dbReference type="PROSITE" id="PS50011">
    <property type="entry name" value="PROTEIN_KINASE_DOM"/>
    <property type="match status" value="1"/>
</dbReference>